<dbReference type="InterPro" id="IPR021508">
    <property type="entry name" value="Gp17-like"/>
</dbReference>
<evidence type="ECO:0008006" key="3">
    <source>
        <dbReference type="Google" id="ProtNLM"/>
    </source>
</evidence>
<evidence type="ECO:0000313" key="2">
    <source>
        <dbReference type="Proteomes" id="UP000023430"/>
    </source>
</evidence>
<proteinExistence type="predicted"/>
<dbReference type="Gene3D" id="3.30.2000.30">
    <property type="match status" value="1"/>
</dbReference>
<sequence length="138" mass="14738">MSASAALQKAVHDALVADAGVGALVGDRIYDGAPSTAVFPYLEFGPSDFVPDIAECVTTRIETLQIDCWARNQGRKRICAEIVDAVHAALHQRDLTLSAPYRVLWIEATGRTTPDPDGITWHGIVTVEAEVQTHGAGA</sequence>
<dbReference type="EMBL" id="JAME01000074">
    <property type="protein sequence ID" value="ETX26604.1"/>
    <property type="molecule type" value="Genomic_DNA"/>
</dbReference>
<reference evidence="1 2" key="1">
    <citation type="submission" date="2014-01" db="EMBL/GenBank/DDBJ databases">
        <title>Roseivivax isoporae LMG 25204 Genome Sequencing.</title>
        <authorList>
            <person name="Lai Q."/>
            <person name="Li G."/>
            <person name="Shao Z."/>
        </authorList>
    </citation>
    <scope>NUCLEOTIDE SEQUENCE [LARGE SCALE GENOMIC DNA]</scope>
    <source>
        <strain evidence="1 2">LMG 25204</strain>
    </source>
</reference>
<protein>
    <recommendedName>
        <fullName evidence="3">Gene transfer agent protein</fullName>
    </recommendedName>
</protein>
<gene>
    <name evidence="1" type="ORF">RISW2_21800</name>
</gene>
<dbReference type="InterPro" id="IPR053745">
    <property type="entry name" value="Viral_Tail_Comp_sf"/>
</dbReference>
<organism evidence="1 2">
    <name type="scientific">Roseivivax isoporae LMG 25204</name>
    <dbReference type="NCBI Taxonomy" id="1449351"/>
    <lineage>
        <taxon>Bacteria</taxon>
        <taxon>Pseudomonadati</taxon>
        <taxon>Pseudomonadota</taxon>
        <taxon>Alphaproteobacteria</taxon>
        <taxon>Rhodobacterales</taxon>
        <taxon>Roseobacteraceae</taxon>
        <taxon>Roseivivax</taxon>
    </lineage>
</organism>
<comment type="caution">
    <text evidence="1">The sequence shown here is derived from an EMBL/GenBank/DDBJ whole genome shotgun (WGS) entry which is preliminary data.</text>
</comment>
<dbReference type="AlphaFoldDB" id="X7F3J1"/>
<dbReference type="PATRIC" id="fig|1449351.3.peg.4495"/>
<dbReference type="RefSeq" id="WP_051492325.1">
    <property type="nucleotide sequence ID" value="NZ_JAME01000074.1"/>
</dbReference>
<evidence type="ECO:0000313" key="1">
    <source>
        <dbReference type="EMBL" id="ETX26604.1"/>
    </source>
</evidence>
<dbReference type="STRING" id="1449351.RISW2_21800"/>
<dbReference type="Pfam" id="PF11367">
    <property type="entry name" value="Tail_completion_gp17"/>
    <property type="match status" value="1"/>
</dbReference>
<accession>X7F3J1</accession>
<dbReference type="eggNOG" id="ENOG50331ID">
    <property type="taxonomic scope" value="Bacteria"/>
</dbReference>
<keyword evidence="2" id="KW-1185">Reference proteome</keyword>
<name>X7F3J1_9RHOB</name>
<dbReference type="Proteomes" id="UP000023430">
    <property type="component" value="Unassembled WGS sequence"/>
</dbReference>
<dbReference type="OrthoDB" id="7630456at2"/>